<reference evidence="3" key="2">
    <citation type="submission" date="2007-04" db="EMBL/GenBank/DDBJ databases">
        <title>The genome of the human body louse.</title>
        <authorList>
            <consortium name="The Human Body Louse Genome Consortium"/>
            <person name="Kirkness E."/>
            <person name="Walenz B."/>
            <person name="Hass B."/>
            <person name="Bruggner R."/>
            <person name="Strausberg R."/>
        </authorList>
    </citation>
    <scope>NUCLEOTIDE SEQUENCE</scope>
    <source>
        <strain evidence="3">USDA</strain>
    </source>
</reference>
<evidence type="ECO:0000256" key="2">
    <source>
        <dbReference type="SAM" id="Coils"/>
    </source>
</evidence>
<dbReference type="GeneID" id="8231593"/>
<dbReference type="OMA" id="KFLRNPY"/>
<evidence type="ECO:0000313" key="5">
    <source>
        <dbReference type="Proteomes" id="UP000009046"/>
    </source>
</evidence>
<name>E0VXQ5_PEDHC</name>
<dbReference type="OrthoDB" id="19830at2759"/>
<dbReference type="eggNOG" id="KOG4570">
    <property type="taxonomic scope" value="Eukaryota"/>
</dbReference>
<dbReference type="InParanoid" id="E0VXQ5"/>
<dbReference type="Proteomes" id="UP000009046">
    <property type="component" value="Unassembled WGS sequence"/>
</dbReference>
<proteinExistence type="predicted"/>
<reference evidence="4" key="3">
    <citation type="submission" date="2020-05" db="UniProtKB">
        <authorList>
            <consortium name="EnsemblMetazoa"/>
        </authorList>
    </citation>
    <scope>IDENTIFICATION</scope>
    <source>
        <strain evidence="4">USDA</strain>
    </source>
</reference>
<dbReference type="EnsemblMetazoa" id="PHUM503470-RA">
    <property type="protein sequence ID" value="PHUM503470-PA"/>
    <property type="gene ID" value="PHUM503470"/>
</dbReference>
<dbReference type="KEGG" id="phu:Phum_PHUM503470"/>
<dbReference type="VEuPathDB" id="VectorBase:PHUM503470"/>
<dbReference type="STRING" id="121224.E0VXQ5"/>
<dbReference type="InterPro" id="IPR019266">
    <property type="entry name" value="Ribosomal_mS27"/>
</dbReference>
<evidence type="ECO:0000313" key="4">
    <source>
        <dbReference type="EnsemblMetazoa" id="PHUM503470-PA"/>
    </source>
</evidence>
<sequence>MIKNLCNKSYNLSKNNNFFVRLFKRSFLSESYKCIDEWENRLKHPIFKKSNVDNIYNQLKLDFDTNKRISVLDVDILANSFKDYNEKFEVEDTLKKLRECPECVLLPERSTHAILRYYIDHGPKEDIFNLLSNRLEYGVFPDFYLINMLMDKFLKNEDYVSAVKIAVLQMLQEEYGHPITKSLAIFSCYKYLLSSMVWSVPPPPEPDPDEDVVKVRVPYIRNPYFDDHFDITEPNHLVGKTMWLFGKNINGPLGISSQLVGLILYEKFNETISLLNTIIEKDLKLHSQAVSMAKDFLTNKPKQDSSDSIKNEILQLLTKINSKNLLKTDLLTESENLLKHSIENNERNDIDNQCKIYSRWENDRNEHINKELERSEIENLKMEIAKVKEELKSEEQKLFYFDKEDELQLEIEEQKKKMSNVVYYKGKRKYKDVQEDTYIPPDVKKTFNE</sequence>
<feature type="coiled-coil region" evidence="2">
    <location>
        <begin position="370"/>
        <end position="397"/>
    </location>
</feature>
<dbReference type="RefSeq" id="XP_002430899.1">
    <property type="nucleotide sequence ID" value="XM_002430854.1"/>
</dbReference>
<dbReference type="GO" id="GO:0005739">
    <property type="term" value="C:mitochondrion"/>
    <property type="evidence" value="ECO:0007669"/>
    <property type="project" value="UniProtKB-SubCell"/>
</dbReference>
<dbReference type="GO" id="GO:0005840">
    <property type="term" value="C:ribosome"/>
    <property type="evidence" value="ECO:0007669"/>
    <property type="project" value="UniProtKB-KW"/>
</dbReference>
<keyword evidence="2" id="KW-0175">Coiled coil</keyword>
<keyword evidence="3" id="KW-0689">Ribosomal protein</keyword>
<keyword evidence="3" id="KW-0687">Ribonucleoprotein</keyword>
<reference evidence="3" key="1">
    <citation type="submission" date="2007-04" db="EMBL/GenBank/DDBJ databases">
        <title>Annotation of Pediculus humanus corporis strain USDA.</title>
        <authorList>
            <person name="Kirkness E."/>
            <person name="Hannick L."/>
            <person name="Hass B."/>
            <person name="Bruggner R."/>
            <person name="Lawson D."/>
            <person name="Bidwell S."/>
            <person name="Joardar V."/>
            <person name="Caler E."/>
            <person name="Walenz B."/>
            <person name="Inman J."/>
            <person name="Schobel S."/>
            <person name="Galinsky K."/>
            <person name="Amedeo P."/>
            <person name="Strausberg R."/>
        </authorList>
    </citation>
    <scope>NUCLEOTIDE SEQUENCE</scope>
    <source>
        <strain evidence="3">USDA</strain>
    </source>
</reference>
<keyword evidence="5" id="KW-1185">Reference proteome</keyword>
<comment type="subcellular location">
    <subcellularLocation>
        <location evidence="1">Mitochondrion</location>
    </subcellularLocation>
</comment>
<dbReference type="EMBL" id="DS235833">
    <property type="protein sequence ID" value="EEB18161.1"/>
    <property type="molecule type" value="Genomic_DNA"/>
</dbReference>
<gene>
    <name evidence="4" type="primary">8231593</name>
    <name evidence="3" type="ORF">Phum_PHUM503470</name>
</gene>
<evidence type="ECO:0000313" key="3">
    <source>
        <dbReference type="EMBL" id="EEB18161.1"/>
    </source>
</evidence>
<evidence type="ECO:0000256" key="1">
    <source>
        <dbReference type="ARBA" id="ARBA00004173"/>
    </source>
</evidence>
<accession>E0VXQ5</accession>
<dbReference type="PANTHER" id="PTHR21393">
    <property type="entry name" value="MITOCHONDRIAL 28S RIBOSOMAL PROTEIN S27"/>
    <property type="match status" value="1"/>
</dbReference>
<dbReference type="Pfam" id="PF10037">
    <property type="entry name" value="MRP-S27"/>
    <property type="match status" value="1"/>
</dbReference>
<dbReference type="AlphaFoldDB" id="E0VXQ5"/>
<protein>
    <submittedName>
        <fullName evidence="3">Mitochondrial 28S ribosomal protein S27, putative</fullName>
    </submittedName>
</protein>
<dbReference type="EMBL" id="AAZO01006117">
    <property type="status" value="NOT_ANNOTATED_CDS"/>
    <property type="molecule type" value="Genomic_DNA"/>
</dbReference>
<dbReference type="CTD" id="8231593"/>
<dbReference type="PANTHER" id="PTHR21393:SF0">
    <property type="entry name" value="SMALL RIBOSOMAL SUBUNIT PROTEIN MS27"/>
    <property type="match status" value="1"/>
</dbReference>
<dbReference type="HOGENOM" id="CLU_034411_0_0_1"/>
<organism>
    <name type="scientific">Pediculus humanus subsp. corporis</name>
    <name type="common">Body louse</name>
    <dbReference type="NCBI Taxonomy" id="121224"/>
    <lineage>
        <taxon>Eukaryota</taxon>
        <taxon>Metazoa</taxon>
        <taxon>Ecdysozoa</taxon>
        <taxon>Arthropoda</taxon>
        <taxon>Hexapoda</taxon>
        <taxon>Insecta</taxon>
        <taxon>Pterygota</taxon>
        <taxon>Neoptera</taxon>
        <taxon>Paraneoptera</taxon>
        <taxon>Psocodea</taxon>
        <taxon>Troctomorpha</taxon>
        <taxon>Phthiraptera</taxon>
        <taxon>Anoplura</taxon>
        <taxon>Pediculidae</taxon>
        <taxon>Pediculus</taxon>
    </lineage>
</organism>
<dbReference type="InterPro" id="IPR034913">
    <property type="entry name" value="mS27/PTCD2"/>
</dbReference>
<dbReference type="FunCoup" id="E0VXQ5">
    <property type="interactions" value="465"/>
</dbReference>